<dbReference type="AlphaFoldDB" id="A0A7X6DLJ9"/>
<evidence type="ECO:0000313" key="3">
    <source>
        <dbReference type="Proteomes" id="UP000534783"/>
    </source>
</evidence>
<comment type="caution">
    <text evidence="2">The sequence shown here is derived from an EMBL/GenBank/DDBJ whole genome shotgun (WGS) entry which is preliminary data.</text>
</comment>
<reference evidence="2 3" key="1">
    <citation type="journal article" date="2020" name="Nature">
        <title>Bacterial chemolithoautotrophy via manganese oxidation.</title>
        <authorList>
            <person name="Yu H."/>
            <person name="Leadbetter J.R."/>
        </authorList>
    </citation>
    <scope>NUCLEOTIDE SEQUENCE [LARGE SCALE GENOMIC DNA]</scope>
    <source>
        <strain evidence="2 3">Mn-1</strain>
    </source>
</reference>
<organism evidence="2 3">
    <name type="scientific">Candidatus Manganitrophus noduliformans</name>
    <dbReference type="NCBI Taxonomy" id="2606439"/>
    <lineage>
        <taxon>Bacteria</taxon>
        <taxon>Pseudomonadati</taxon>
        <taxon>Nitrospirota</taxon>
        <taxon>Nitrospiria</taxon>
        <taxon>Candidatus Troglogloeales</taxon>
        <taxon>Candidatus Manganitrophaceae</taxon>
        <taxon>Candidatus Manganitrophus</taxon>
    </lineage>
</organism>
<evidence type="ECO:0000313" key="2">
    <source>
        <dbReference type="EMBL" id="NKE69418.1"/>
    </source>
</evidence>
<accession>A0A7X6DLJ9</accession>
<keyword evidence="3" id="KW-1185">Reference proteome</keyword>
<dbReference type="InterPro" id="IPR043727">
    <property type="entry name" value="Lmo0937-like"/>
</dbReference>
<dbReference type="NCBIfam" id="NF033488">
    <property type="entry name" value="lmo0937_fam_TM"/>
    <property type="match status" value="1"/>
</dbReference>
<keyword evidence="1" id="KW-0812">Transmembrane</keyword>
<name>A0A7X6DLJ9_9BACT</name>
<feature type="transmembrane region" description="Helical" evidence="1">
    <location>
        <begin position="26"/>
        <end position="43"/>
    </location>
</feature>
<sequence length="52" mass="5561">MLWTIFVILLILWALGFSLNLAGGVIHALLVIAAVLLVVQLLTGRRTVGPPP</sequence>
<keyword evidence="1" id="KW-1133">Transmembrane helix</keyword>
<dbReference type="EMBL" id="VTOW01000001">
    <property type="protein sequence ID" value="NKE69418.1"/>
    <property type="molecule type" value="Genomic_DNA"/>
</dbReference>
<dbReference type="Pfam" id="PF18919">
    <property type="entry name" value="DUF5670"/>
    <property type="match status" value="1"/>
</dbReference>
<evidence type="ECO:0000256" key="1">
    <source>
        <dbReference type="SAM" id="Phobius"/>
    </source>
</evidence>
<protein>
    <submittedName>
        <fullName evidence="2">Lmo0937 family membrane protein</fullName>
    </submittedName>
</protein>
<proteinExistence type="predicted"/>
<keyword evidence="1" id="KW-0472">Membrane</keyword>
<dbReference type="RefSeq" id="WP_168057717.1">
    <property type="nucleotide sequence ID" value="NZ_VTOW01000001.1"/>
</dbReference>
<dbReference type="Proteomes" id="UP000534783">
    <property type="component" value="Unassembled WGS sequence"/>
</dbReference>
<gene>
    <name evidence="2" type="ORF">MNODULE_01460</name>
</gene>